<comment type="caution">
    <text evidence="1">The sequence shown here is derived from an EMBL/GenBank/DDBJ whole genome shotgun (WGS) entry which is preliminary data.</text>
</comment>
<protein>
    <submittedName>
        <fullName evidence="1">Uncharacterized protein</fullName>
    </submittedName>
</protein>
<accession>A0A9Q1KZ58</accession>
<sequence>MATRDKILKELEGDTYMLYSLSLNIKCSKGVKQLKNLFAYAQEHIKGWQEYITSQPSTNDSSQSPPLSESIIWVQGNLISKGCVYGFGVEGVVMKRQSRLSVSTRSSSINNYNALSKAVEDTRQEEFRKDIEEEVRAKLIVEFNNKWGEKEAKIGNDPTQEKAARQ</sequence>
<name>A0A9Q1KZ58_9CARY</name>
<reference evidence="1" key="1">
    <citation type="submission" date="2022-04" db="EMBL/GenBank/DDBJ databases">
        <title>Carnegiea gigantea Genome sequencing and assembly v2.</title>
        <authorList>
            <person name="Copetti D."/>
            <person name="Sanderson M.J."/>
            <person name="Burquez A."/>
            <person name="Wojciechowski M.F."/>
        </authorList>
    </citation>
    <scope>NUCLEOTIDE SEQUENCE</scope>
    <source>
        <strain evidence="1">SGP5-SGP5p</strain>
        <tissue evidence="1">Aerial part</tissue>
    </source>
</reference>
<gene>
    <name evidence="1" type="ORF">Cgig2_000026</name>
</gene>
<dbReference type="Proteomes" id="UP001153076">
    <property type="component" value="Unassembled WGS sequence"/>
</dbReference>
<proteinExistence type="predicted"/>
<dbReference type="AlphaFoldDB" id="A0A9Q1KZ58"/>
<dbReference type="EMBL" id="JAKOGI010000004">
    <property type="protein sequence ID" value="KAJ8452437.1"/>
    <property type="molecule type" value="Genomic_DNA"/>
</dbReference>
<evidence type="ECO:0000313" key="1">
    <source>
        <dbReference type="EMBL" id="KAJ8452437.1"/>
    </source>
</evidence>
<organism evidence="1 2">
    <name type="scientific">Carnegiea gigantea</name>
    <dbReference type="NCBI Taxonomy" id="171969"/>
    <lineage>
        <taxon>Eukaryota</taxon>
        <taxon>Viridiplantae</taxon>
        <taxon>Streptophyta</taxon>
        <taxon>Embryophyta</taxon>
        <taxon>Tracheophyta</taxon>
        <taxon>Spermatophyta</taxon>
        <taxon>Magnoliopsida</taxon>
        <taxon>eudicotyledons</taxon>
        <taxon>Gunneridae</taxon>
        <taxon>Pentapetalae</taxon>
        <taxon>Caryophyllales</taxon>
        <taxon>Cactineae</taxon>
        <taxon>Cactaceae</taxon>
        <taxon>Cactoideae</taxon>
        <taxon>Echinocereeae</taxon>
        <taxon>Carnegiea</taxon>
    </lineage>
</organism>
<evidence type="ECO:0000313" key="2">
    <source>
        <dbReference type="Proteomes" id="UP001153076"/>
    </source>
</evidence>
<keyword evidence="2" id="KW-1185">Reference proteome</keyword>